<feature type="compositionally biased region" description="Basic residues" evidence="1">
    <location>
        <begin position="1"/>
        <end position="10"/>
    </location>
</feature>
<name>A0A9P0F0E6_BEMTA</name>
<evidence type="ECO:0000313" key="2">
    <source>
        <dbReference type="EMBL" id="CAH0386650.1"/>
    </source>
</evidence>
<dbReference type="EMBL" id="OU963864">
    <property type="protein sequence ID" value="CAH0386650.1"/>
    <property type="molecule type" value="Genomic_DNA"/>
</dbReference>
<keyword evidence="3" id="KW-1185">Reference proteome</keyword>
<protein>
    <submittedName>
        <fullName evidence="2">Uncharacterized protein</fullName>
    </submittedName>
</protein>
<feature type="region of interest" description="Disordered" evidence="1">
    <location>
        <begin position="1"/>
        <end position="36"/>
    </location>
</feature>
<evidence type="ECO:0000256" key="1">
    <source>
        <dbReference type="SAM" id="MobiDB-lite"/>
    </source>
</evidence>
<sequence>MKIGLFRRSKERVSVSTARKSESFGEQGDNHVSSDLPLLTPCPPTLQHLTPCNSCQFPHPAALRTGQESVEDEEHGNQPSSELTFATKKKCGATVLENDHLTIRKLAETLLYF</sequence>
<gene>
    <name evidence="2" type="ORF">BEMITA_LOCUS5736</name>
</gene>
<proteinExistence type="predicted"/>
<organism evidence="2 3">
    <name type="scientific">Bemisia tabaci</name>
    <name type="common">Sweetpotato whitefly</name>
    <name type="synonym">Aleurodes tabaci</name>
    <dbReference type="NCBI Taxonomy" id="7038"/>
    <lineage>
        <taxon>Eukaryota</taxon>
        <taxon>Metazoa</taxon>
        <taxon>Ecdysozoa</taxon>
        <taxon>Arthropoda</taxon>
        <taxon>Hexapoda</taxon>
        <taxon>Insecta</taxon>
        <taxon>Pterygota</taxon>
        <taxon>Neoptera</taxon>
        <taxon>Paraneoptera</taxon>
        <taxon>Hemiptera</taxon>
        <taxon>Sternorrhyncha</taxon>
        <taxon>Aleyrodoidea</taxon>
        <taxon>Aleyrodidae</taxon>
        <taxon>Aleyrodinae</taxon>
        <taxon>Bemisia</taxon>
    </lineage>
</organism>
<dbReference type="AlphaFoldDB" id="A0A9P0F0E6"/>
<reference evidence="2" key="1">
    <citation type="submission" date="2021-12" db="EMBL/GenBank/DDBJ databases">
        <authorList>
            <person name="King R."/>
        </authorList>
    </citation>
    <scope>NUCLEOTIDE SEQUENCE</scope>
</reference>
<accession>A0A9P0F0E6</accession>
<evidence type="ECO:0000313" key="3">
    <source>
        <dbReference type="Proteomes" id="UP001152759"/>
    </source>
</evidence>
<dbReference type="Proteomes" id="UP001152759">
    <property type="component" value="Chromosome 3"/>
</dbReference>